<organism evidence="2">
    <name type="scientific">Tanacetum cinerariifolium</name>
    <name type="common">Dalmatian daisy</name>
    <name type="synonym">Chrysanthemum cinerariifolium</name>
    <dbReference type="NCBI Taxonomy" id="118510"/>
    <lineage>
        <taxon>Eukaryota</taxon>
        <taxon>Viridiplantae</taxon>
        <taxon>Streptophyta</taxon>
        <taxon>Embryophyta</taxon>
        <taxon>Tracheophyta</taxon>
        <taxon>Spermatophyta</taxon>
        <taxon>Magnoliopsida</taxon>
        <taxon>eudicotyledons</taxon>
        <taxon>Gunneridae</taxon>
        <taxon>Pentapetalae</taxon>
        <taxon>asterids</taxon>
        <taxon>campanulids</taxon>
        <taxon>Asterales</taxon>
        <taxon>Asteraceae</taxon>
        <taxon>Asteroideae</taxon>
        <taxon>Anthemideae</taxon>
        <taxon>Anthemidinae</taxon>
        <taxon>Tanacetum</taxon>
    </lineage>
</organism>
<protein>
    <submittedName>
        <fullName evidence="2">Uncharacterized protein</fullName>
    </submittedName>
</protein>
<gene>
    <name evidence="2" type="ORF">Tci_052914</name>
</gene>
<sequence>MEVDLFSEYLEDNPKRILVELSGRMIVIQWELKVEPNGCQLVERDIGSDDGFLYVWCKNREHGSYLACWHAFLGDTYSASVVDMANAVCFLEKHDVRKHPMKDAERLTSTSKVTTGKVGQEHGKMPSVEPFVPVPAEREPASAEEGN</sequence>
<reference evidence="2" key="1">
    <citation type="journal article" date="2019" name="Sci. Rep.">
        <title>Draft genome of Tanacetum cinerariifolium, the natural source of mosquito coil.</title>
        <authorList>
            <person name="Yamashiro T."/>
            <person name="Shiraishi A."/>
            <person name="Satake H."/>
            <person name="Nakayama K."/>
        </authorList>
    </citation>
    <scope>NUCLEOTIDE SEQUENCE</scope>
</reference>
<evidence type="ECO:0000313" key="2">
    <source>
        <dbReference type="EMBL" id="GEU80936.1"/>
    </source>
</evidence>
<feature type="region of interest" description="Disordered" evidence="1">
    <location>
        <begin position="100"/>
        <end position="147"/>
    </location>
</feature>
<dbReference type="AlphaFoldDB" id="A0A6L2N409"/>
<evidence type="ECO:0000256" key="1">
    <source>
        <dbReference type="SAM" id="MobiDB-lite"/>
    </source>
</evidence>
<comment type="caution">
    <text evidence="2">The sequence shown here is derived from an EMBL/GenBank/DDBJ whole genome shotgun (WGS) entry which is preliminary data.</text>
</comment>
<dbReference type="EMBL" id="BKCJ010008176">
    <property type="protein sequence ID" value="GEU80936.1"/>
    <property type="molecule type" value="Genomic_DNA"/>
</dbReference>
<accession>A0A6L2N409</accession>
<name>A0A6L2N409_TANCI</name>
<proteinExistence type="predicted"/>